<dbReference type="EMBL" id="JBEWSZ010000001">
    <property type="protein sequence ID" value="MET2828940.1"/>
    <property type="molecule type" value="Genomic_DNA"/>
</dbReference>
<evidence type="ECO:0000313" key="1">
    <source>
        <dbReference type="EMBL" id="MET2828940.1"/>
    </source>
</evidence>
<proteinExistence type="predicted"/>
<sequence length="116" mass="12271">MFCYSNNGASMRAVDPDYVAQPGEVLFANYATEADLVEAFSGYAPAAPPPVTVLKSTVMARLTDAQMASAYAILTGEPKLFGKWFAPDRPVVNCNDPDAISFVNALGLDPAVILAP</sequence>
<evidence type="ECO:0000313" key="2">
    <source>
        <dbReference type="Proteomes" id="UP001548832"/>
    </source>
</evidence>
<name>A0ABV2DFX0_9HYPH</name>
<accession>A0ABV2DFX0</accession>
<dbReference type="RefSeq" id="WP_354460914.1">
    <property type="nucleotide sequence ID" value="NZ_JBEWSZ010000001.1"/>
</dbReference>
<protein>
    <submittedName>
        <fullName evidence="1">Uncharacterized protein</fullName>
    </submittedName>
</protein>
<organism evidence="1 2">
    <name type="scientific">Mesorhizobium shangrilense</name>
    <dbReference type="NCBI Taxonomy" id="460060"/>
    <lineage>
        <taxon>Bacteria</taxon>
        <taxon>Pseudomonadati</taxon>
        <taxon>Pseudomonadota</taxon>
        <taxon>Alphaproteobacteria</taxon>
        <taxon>Hyphomicrobiales</taxon>
        <taxon>Phyllobacteriaceae</taxon>
        <taxon>Mesorhizobium</taxon>
    </lineage>
</organism>
<gene>
    <name evidence="1" type="ORF">ABVQ20_18335</name>
</gene>
<dbReference type="Proteomes" id="UP001548832">
    <property type="component" value="Unassembled WGS sequence"/>
</dbReference>
<reference evidence="1 2" key="1">
    <citation type="submission" date="2024-06" db="EMBL/GenBank/DDBJ databases">
        <authorList>
            <person name="Kim D.-U."/>
        </authorList>
    </citation>
    <scope>NUCLEOTIDE SEQUENCE [LARGE SCALE GENOMIC DNA]</scope>
    <source>
        <strain evidence="1 2">KACC15460</strain>
    </source>
</reference>
<comment type="caution">
    <text evidence="1">The sequence shown here is derived from an EMBL/GenBank/DDBJ whole genome shotgun (WGS) entry which is preliminary data.</text>
</comment>
<keyword evidence="2" id="KW-1185">Reference proteome</keyword>